<evidence type="ECO:0000313" key="4">
    <source>
        <dbReference type="Proteomes" id="UP000827721"/>
    </source>
</evidence>
<organism evidence="3 4">
    <name type="scientific">Xanthoceras sorbifolium</name>
    <dbReference type="NCBI Taxonomy" id="99658"/>
    <lineage>
        <taxon>Eukaryota</taxon>
        <taxon>Viridiplantae</taxon>
        <taxon>Streptophyta</taxon>
        <taxon>Embryophyta</taxon>
        <taxon>Tracheophyta</taxon>
        <taxon>Spermatophyta</taxon>
        <taxon>Magnoliopsida</taxon>
        <taxon>eudicotyledons</taxon>
        <taxon>Gunneridae</taxon>
        <taxon>Pentapetalae</taxon>
        <taxon>rosids</taxon>
        <taxon>malvids</taxon>
        <taxon>Sapindales</taxon>
        <taxon>Sapindaceae</taxon>
        <taxon>Xanthoceroideae</taxon>
        <taxon>Xanthoceras</taxon>
    </lineage>
</organism>
<reference evidence="3 4" key="1">
    <citation type="submission" date="2021-02" db="EMBL/GenBank/DDBJ databases">
        <title>Plant Genome Project.</title>
        <authorList>
            <person name="Zhang R.-G."/>
        </authorList>
    </citation>
    <scope>NUCLEOTIDE SEQUENCE [LARGE SCALE GENOMIC DNA]</scope>
    <source>
        <tissue evidence="3">Leaves</tissue>
    </source>
</reference>
<dbReference type="PANTHER" id="PTHR31071:SF16">
    <property type="entry name" value="MYB-LIKE PROTEIN Z ISOFORM X1"/>
    <property type="match status" value="1"/>
</dbReference>
<gene>
    <name evidence="3" type="ORF">JRO89_XS10G0204900</name>
</gene>
<comment type="caution">
    <text evidence="3">The sequence shown here is derived from an EMBL/GenBank/DDBJ whole genome shotgun (WGS) entry which is preliminary data.</text>
</comment>
<dbReference type="EMBL" id="JAFEMO010000010">
    <property type="protein sequence ID" value="KAH7561278.1"/>
    <property type="molecule type" value="Genomic_DNA"/>
</dbReference>
<feature type="coiled-coil region" evidence="1">
    <location>
        <begin position="315"/>
        <end position="452"/>
    </location>
</feature>
<feature type="compositionally biased region" description="Low complexity" evidence="2">
    <location>
        <begin position="10"/>
        <end position="21"/>
    </location>
</feature>
<feature type="region of interest" description="Disordered" evidence="2">
    <location>
        <begin position="623"/>
        <end position="671"/>
    </location>
</feature>
<evidence type="ECO:0000256" key="1">
    <source>
        <dbReference type="SAM" id="Coils"/>
    </source>
</evidence>
<name>A0ABQ8HJV6_9ROSI</name>
<feature type="compositionally biased region" description="Basic and acidic residues" evidence="2">
    <location>
        <begin position="650"/>
        <end position="665"/>
    </location>
</feature>
<feature type="region of interest" description="Disordered" evidence="2">
    <location>
        <begin position="472"/>
        <end position="508"/>
    </location>
</feature>
<accession>A0ABQ8HJV6</accession>
<dbReference type="PANTHER" id="PTHR31071">
    <property type="entry name" value="GB|AAF24581.1"/>
    <property type="match status" value="1"/>
</dbReference>
<evidence type="ECO:0000313" key="3">
    <source>
        <dbReference type="EMBL" id="KAH7561278.1"/>
    </source>
</evidence>
<dbReference type="Proteomes" id="UP000827721">
    <property type="component" value="Unassembled WGS sequence"/>
</dbReference>
<keyword evidence="4" id="KW-1185">Reference proteome</keyword>
<protein>
    <submittedName>
        <fullName evidence="3">Uncharacterized protein</fullName>
    </submittedName>
</protein>
<feature type="compositionally biased region" description="Basic and acidic residues" evidence="2">
    <location>
        <begin position="477"/>
        <end position="506"/>
    </location>
</feature>
<feature type="region of interest" description="Disordered" evidence="2">
    <location>
        <begin position="1"/>
        <end position="32"/>
    </location>
</feature>
<keyword evidence="1" id="KW-0175">Coiled coil</keyword>
<feature type="compositionally biased region" description="Polar residues" evidence="2">
    <location>
        <begin position="623"/>
        <end position="635"/>
    </location>
</feature>
<proteinExistence type="predicted"/>
<evidence type="ECO:0000256" key="2">
    <source>
        <dbReference type="SAM" id="MobiDB-lite"/>
    </source>
</evidence>
<sequence>MSWQKQNIEGKSSSSSRGGLSKIRKRGCSSSSSSSLVQRYRFKRAILVGKRGGSTTPVPTWKTTVKSPSYFSPVLNTEQQQPKCTPPLAGIKAKEMSVSARKLAATLWEINKIPSPKLNKDLDSTRDNKNLRSREERALIGGSVSATLLPPHLSDPSYSPISETMDIAGGSVRGRRTSVVSQKLQVADYNLGALDSFSNVSLMEIEASRGKTHNGCIMGSKTRLKDVSNGLTASKELVKVLNRIWGAQEQHLSSKSLFSALKSELDRAHIQVDQLIKEQRSNHNEIEYLMKLFAEQKAAWKRKERDRIRDAIACIAEELEIEKKLRRQTERLNKKLGKELAEMKESLLKATKELESEKRAKEILEQVCDELARGMGEDRAEVEELKRQSVKVREEVEKEREMLQLADVLREERVQMKLSEAKYHFEEKNAAVERLRNELEAYLRTKKGEENGEMSPSFDRIEDLEAYLKKIQFGSHENGEKNGKEGEVVDGEGHEGDDSGDSDMHSIELNMDNNSQSYKWSYAYGNGAQDDLKRASADKGIQGRKSIEKIQWGNICLERGTSNNGTETKSREHSDEFDEERLAEIISQMQNQDHEDEITRYRSIKSLRDHILSTSKMSLLQSFSSPTRQWGQSLALQDGGGSVDPENEGDGLKRRSVEARGERRSSTSSRQ</sequence>
<dbReference type="InterPro" id="IPR043424">
    <property type="entry name" value="BLT-like"/>
</dbReference>